<evidence type="ECO:0000256" key="4">
    <source>
        <dbReference type="ARBA" id="ARBA00023027"/>
    </source>
</evidence>
<organism evidence="6 7">
    <name type="scientific">Flemingia macrophylla</name>
    <dbReference type="NCBI Taxonomy" id="520843"/>
    <lineage>
        <taxon>Eukaryota</taxon>
        <taxon>Viridiplantae</taxon>
        <taxon>Streptophyta</taxon>
        <taxon>Embryophyta</taxon>
        <taxon>Tracheophyta</taxon>
        <taxon>Spermatophyta</taxon>
        <taxon>Magnoliopsida</taxon>
        <taxon>eudicotyledons</taxon>
        <taxon>Gunneridae</taxon>
        <taxon>Pentapetalae</taxon>
        <taxon>rosids</taxon>
        <taxon>fabids</taxon>
        <taxon>Fabales</taxon>
        <taxon>Fabaceae</taxon>
        <taxon>Papilionoideae</taxon>
        <taxon>50 kb inversion clade</taxon>
        <taxon>NPAAA clade</taxon>
        <taxon>indigoferoid/millettioid clade</taxon>
        <taxon>Phaseoleae</taxon>
        <taxon>Flemingia</taxon>
    </lineage>
</organism>
<protein>
    <recommendedName>
        <fullName evidence="5">TIR domain-containing protein</fullName>
    </recommendedName>
</protein>
<keyword evidence="2" id="KW-0677">Repeat</keyword>
<evidence type="ECO:0000256" key="2">
    <source>
        <dbReference type="ARBA" id="ARBA00022737"/>
    </source>
</evidence>
<dbReference type="EMBL" id="JBGMDY010000004">
    <property type="protein sequence ID" value="KAL2337145.1"/>
    <property type="molecule type" value="Genomic_DNA"/>
</dbReference>
<dbReference type="InterPro" id="IPR027417">
    <property type="entry name" value="P-loop_NTPase"/>
</dbReference>
<dbReference type="PROSITE" id="PS50104">
    <property type="entry name" value="TIR"/>
    <property type="match status" value="1"/>
</dbReference>
<dbReference type="SUPFAM" id="SSF52058">
    <property type="entry name" value="L domain-like"/>
    <property type="match status" value="1"/>
</dbReference>
<sequence>MRRWTYDVFLSFRGEDTRFGFTGHLYSALIQRGVNAFMDDEGLKRGEQISPAIFKAIEESRMAIVVFSKTYASSTWCLEELVKILSCKRTKELVVYPIFYNVDPSEVRHQRGSYGEQLAKHDIEKVQKWRLALHEAANLAGWHFKDGYEYEFISRIVEMVDLSKRNLIPVDKYLVGLESRLPKILFRLQLTDPTVIMVGICGVSGIGKTTLAQALYDSICQEFERSCFISDVRVNSVKYGLAHLQEKILSEIAGENTRVINEHKGISILIRKLQGKRVLLILDNVDKVEQLEYLARECNWFGLGSRIVITTRCKDVLAAHGVKNIYDVPILEYHEARELLCSKVFKGPTPDYCNSILKRAFDCSHGLPLVLKDIGSALSEKINGIGSDLSETSLDELDIALDRYEGVCDGEIQSILQVSYDSLNECDKRIFLDIACFFVGEPLSYVEEILSACGFYTEYSISRLSERSLLSIAPGGRLVMHDHMIDMARKIVQQESPLHPGGRSRLWFPQDVLQVLNENEGSNKIEVMMLVDIPQGNDVLELSGKAFKNMKSLRILIIKDDIYSGVPQHLPDSLRVLIWNGYPSGCLPLDFFKLPSDCLILDKFKNMADLTKIDFTDCEFLSELPDISGIPHLRIVYLDSCINLIKVHDSVGFLGNLEELTATGCASLKSIPSTFKLTSLRELSFGECSRLLRFPEILCEIENLKYLNLCQTSIEELPFSIGYLRGLESLNLMDCNRLDKLPSSIFSLPRLREIQADSCRRFDISVECEGHGQGQLRLNVSRSYVNRLYLSSCNLTTESLVKCLGGFAFVVYLDISYNNFTALPACIKECIHLKTLLVNNCKQLQDIVEIPPQLQVIDALNCTSLTYQSSNVLLSQAFHATGEKTVILPGSSIPGWFDHCSSERCITFWGRGSFPGICMCVSFGILENPPHHIEVGLCVVINGHKKILSQRCYNWTMETDHVWLFDLTAIIRNGDLIGTFVESEWNHVEISYYDCQMERNSCIQIGDGPTRMTIVKRHGIHVYREYSRMEDILFTNSTNVLENNRSTRLGSKILDSAKRQKTS</sequence>
<keyword evidence="3" id="KW-0611">Plant defense</keyword>
<keyword evidence="7" id="KW-1185">Reference proteome</keyword>
<dbReference type="InterPro" id="IPR044974">
    <property type="entry name" value="Disease_R_plants"/>
</dbReference>
<evidence type="ECO:0000313" key="6">
    <source>
        <dbReference type="EMBL" id="KAL2337145.1"/>
    </source>
</evidence>
<dbReference type="Pfam" id="PF00931">
    <property type="entry name" value="NB-ARC"/>
    <property type="match status" value="1"/>
</dbReference>
<gene>
    <name evidence="6" type="ORF">Fmac_011591</name>
</gene>
<proteinExistence type="predicted"/>
<dbReference type="Proteomes" id="UP001603857">
    <property type="component" value="Unassembled WGS sequence"/>
</dbReference>
<accession>A0ABD1MPZ2</accession>
<dbReference type="SUPFAM" id="SSF52540">
    <property type="entry name" value="P-loop containing nucleoside triphosphate hydrolases"/>
    <property type="match status" value="1"/>
</dbReference>
<evidence type="ECO:0000313" key="7">
    <source>
        <dbReference type="Proteomes" id="UP001603857"/>
    </source>
</evidence>
<dbReference type="InterPro" id="IPR058546">
    <property type="entry name" value="RPS4B/Roq1-like_LRR"/>
</dbReference>
<dbReference type="Gene3D" id="3.40.50.10140">
    <property type="entry name" value="Toll/interleukin-1 receptor homology (TIR) domain"/>
    <property type="match status" value="1"/>
</dbReference>
<reference evidence="6 7" key="1">
    <citation type="submission" date="2024-08" db="EMBL/GenBank/DDBJ databases">
        <title>Insights into the chromosomal genome structure of Flemingia macrophylla.</title>
        <authorList>
            <person name="Ding Y."/>
            <person name="Zhao Y."/>
            <person name="Bi W."/>
            <person name="Wu M."/>
            <person name="Zhao G."/>
            <person name="Gong Y."/>
            <person name="Li W."/>
            <person name="Zhang P."/>
        </authorList>
    </citation>
    <scope>NUCLEOTIDE SEQUENCE [LARGE SCALE GENOMIC DNA]</scope>
    <source>
        <strain evidence="6">DYQJB</strain>
        <tissue evidence="6">Leaf</tissue>
    </source>
</reference>
<dbReference type="PANTHER" id="PTHR11017">
    <property type="entry name" value="LEUCINE-RICH REPEAT-CONTAINING PROTEIN"/>
    <property type="match status" value="1"/>
</dbReference>
<evidence type="ECO:0000256" key="1">
    <source>
        <dbReference type="ARBA" id="ARBA00022614"/>
    </source>
</evidence>
<dbReference type="AlphaFoldDB" id="A0ABD1MPZ2"/>
<dbReference type="FunFam" id="3.40.50.10140:FF:000007">
    <property type="entry name" value="Disease resistance protein (TIR-NBS-LRR class)"/>
    <property type="match status" value="1"/>
</dbReference>
<evidence type="ECO:0000259" key="5">
    <source>
        <dbReference type="PROSITE" id="PS50104"/>
    </source>
</evidence>
<keyword evidence="4" id="KW-0520">NAD</keyword>
<name>A0ABD1MPZ2_9FABA</name>
<dbReference type="Gene3D" id="3.40.50.300">
    <property type="entry name" value="P-loop containing nucleotide triphosphate hydrolases"/>
    <property type="match status" value="1"/>
</dbReference>
<keyword evidence="1" id="KW-0433">Leucine-rich repeat</keyword>
<dbReference type="PANTHER" id="PTHR11017:SF280">
    <property type="entry name" value="RESISTANCE PROTEIN (TIR-NBS-LRR CLASS), PUTATIVE-RELATED"/>
    <property type="match status" value="1"/>
</dbReference>
<comment type="caution">
    <text evidence="6">The sequence shown here is derived from an EMBL/GenBank/DDBJ whole genome shotgun (WGS) entry which is preliminary data.</text>
</comment>
<dbReference type="SUPFAM" id="SSF52200">
    <property type="entry name" value="Toll/Interleukin receptor TIR domain"/>
    <property type="match status" value="1"/>
</dbReference>
<dbReference type="InterPro" id="IPR002182">
    <property type="entry name" value="NB-ARC"/>
</dbReference>
<dbReference type="InterPro" id="IPR000157">
    <property type="entry name" value="TIR_dom"/>
</dbReference>
<dbReference type="PRINTS" id="PR00364">
    <property type="entry name" value="DISEASERSIST"/>
</dbReference>
<dbReference type="InterPro" id="IPR032675">
    <property type="entry name" value="LRR_dom_sf"/>
</dbReference>
<dbReference type="Pfam" id="PF01582">
    <property type="entry name" value="TIR"/>
    <property type="match status" value="1"/>
</dbReference>
<dbReference type="Gene3D" id="3.80.10.10">
    <property type="entry name" value="Ribonuclease Inhibitor"/>
    <property type="match status" value="2"/>
</dbReference>
<feature type="domain" description="TIR" evidence="5">
    <location>
        <begin position="4"/>
        <end position="164"/>
    </location>
</feature>
<dbReference type="InterPro" id="IPR058192">
    <property type="entry name" value="WHD_ROQ1-like"/>
</dbReference>
<dbReference type="Pfam" id="PF23282">
    <property type="entry name" value="WHD_ROQ1"/>
    <property type="match status" value="1"/>
</dbReference>
<evidence type="ECO:0000256" key="3">
    <source>
        <dbReference type="ARBA" id="ARBA00022821"/>
    </source>
</evidence>
<dbReference type="Pfam" id="PF23286">
    <property type="entry name" value="LRR_13"/>
    <property type="match status" value="1"/>
</dbReference>
<dbReference type="InterPro" id="IPR035897">
    <property type="entry name" value="Toll_tir_struct_dom_sf"/>
</dbReference>
<dbReference type="SMART" id="SM00255">
    <property type="entry name" value="TIR"/>
    <property type="match status" value="1"/>
</dbReference>